<dbReference type="Gene3D" id="3.40.50.1820">
    <property type="entry name" value="alpha/beta hydrolase"/>
    <property type="match status" value="1"/>
</dbReference>
<gene>
    <name evidence="1" type="ORF">Q5H93_06465</name>
</gene>
<accession>A0ABT9B7W1</accession>
<dbReference type="EMBL" id="JAUQSY010000003">
    <property type="protein sequence ID" value="MDO7874369.1"/>
    <property type="molecule type" value="Genomic_DNA"/>
</dbReference>
<dbReference type="InterPro" id="IPR029058">
    <property type="entry name" value="AB_hydrolase_fold"/>
</dbReference>
<comment type="caution">
    <text evidence="1">The sequence shown here is derived from an EMBL/GenBank/DDBJ whole genome shotgun (WGS) entry which is preliminary data.</text>
</comment>
<protein>
    <recommendedName>
        <fullName evidence="3">Alpha/beta hydrolase</fullName>
    </recommendedName>
</protein>
<keyword evidence="2" id="KW-1185">Reference proteome</keyword>
<organism evidence="1 2">
    <name type="scientific">Hymenobacter aranciens</name>
    <dbReference type="NCBI Taxonomy" id="3063996"/>
    <lineage>
        <taxon>Bacteria</taxon>
        <taxon>Pseudomonadati</taxon>
        <taxon>Bacteroidota</taxon>
        <taxon>Cytophagia</taxon>
        <taxon>Cytophagales</taxon>
        <taxon>Hymenobacteraceae</taxon>
        <taxon>Hymenobacter</taxon>
    </lineage>
</organism>
<evidence type="ECO:0000313" key="1">
    <source>
        <dbReference type="EMBL" id="MDO7874369.1"/>
    </source>
</evidence>
<name>A0ABT9B7W1_9BACT</name>
<reference evidence="1" key="1">
    <citation type="submission" date="2023-07" db="EMBL/GenBank/DDBJ databases">
        <authorList>
            <person name="Kim M.K."/>
        </authorList>
    </citation>
    <scope>NUCLEOTIDE SEQUENCE</scope>
    <source>
        <strain evidence="1">ASUV-10-1</strain>
    </source>
</reference>
<proteinExistence type="predicted"/>
<dbReference type="RefSeq" id="WP_305005682.1">
    <property type="nucleotide sequence ID" value="NZ_JAUQSY010000003.1"/>
</dbReference>
<sequence>MQRLFRWLLGGVFYWLPLALHAQVQRADVYGFRHYQLLFQHDTVEVLVKSRPGDEHVRKPLLLFCQGSLPQPLLKLEGGAPYDVFPFSPDKLCVAYHLAIVGKPGVPLQQNVADLASNFTCRTPTARYAVNNHLTYYVRRNRAVLRYLRRQPWASRQQLVVAGHSEGSTIAAHLARQYRRVTRLIYSGGNPSGRILSMVAQGRATETDSTRTGENTLDYWQQVVNNPGSDTTKLGDTPKATYSFSQPASPVLQRLAIPVLVTYGTKDWGAPYVDLLRVECARLGRRNLMFIPYIGAEHNYFPLLPSGQPDYAVFNWDKVAADWLHWLQSRPAVTRRKMPGKNYLLVDRLRGKG</sequence>
<evidence type="ECO:0008006" key="3">
    <source>
        <dbReference type="Google" id="ProtNLM"/>
    </source>
</evidence>
<evidence type="ECO:0000313" key="2">
    <source>
        <dbReference type="Proteomes" id="UP001176429"/>
    </source>
</evidence>
<dbReference type="Proteomes" id="UP001176429">
    <property type="component" value="Unassembled WGS sequence"/>
</dbReference>
<dbReference type="SUPFAM" id="SSF53474">
    <property type="entry name" value="alpha/beta-Hydrolases"/>
    <property type="match status" value="1"/>
</dbReference>